<comment type="function">
    <text evidence="1">Broad specificity carboxypetidase that releases amino acids sequentially from the C-terminus, including neutral, aromatic, polar and basic residues.</text>
</comment>
<feature type="binding site" evidence="2">
    <location>
        <position position="284"/>
    </location>
    <ligand>
        <name>Zn(2+)</name>
        <dbReference type="ChEBI" id="CHEBI:29105"/>
        <note>catalytic</note>
    </ligand>
</feature>
<keyword evidence="1 2" id="KW-0479">Metal-binding</keyword>
<dbReference type="OrthoDB" id="9772308at2"/>
<evidence type="ECO:0000256" key="2">
    <source>
        <dbReference type="PIRSR" id="PIRSR006615-1"/>
    </source>
</evidence>
<gene>
    <name evidence="4" type="ORF">KTT_25390</name>
</gene>
<dbReference type="PROSITE" id="PS52034">
    <property type="entry name" value="PEPTIDASE_M32"/>
    <property type="match status" value="1"/>
</dbReference>
<dbReference type="CDD" id="cd06460">
    <property type="entry name" value="M32_Taq"/>
    <property type="match status" value="1"/>
</dbReference>
<comment type="caution">
    <text evidence="4">The sequence shown here is derived from an EMBL/GenBank/DDBJ whole genome shotgun (WGS) entry which is preliminary data.</text>
</comment>
<dbReference type="PIRSF" id="PIRSF006615">
    <property type="entry name" value="Zn_crbxpep_Taq"/>
    <property type="match status" value="1"/>
</dbReference>
<proteinExistence type="inferred from homology"/>
<sequence>MESTTHHSVADTSLVFTRSDEQVQALLQRLHEVADLEALGALADWDQQTALPKGAYEARMHQMATLQGLVHERFTHPEIGSLLQKLSERVIQPEFTAADRGLVRQTLHSYNRATKLPRSLVEEQERVRAAGTEAWINARSNNDFATFAPWLTKTIAIQREIADRIGYAETRYDALLDATEPGLTTARVEELFAPVRKVSSDLLQRIQASGTDIDDSILQGTFSIEQQQILCEKILQVIGYDFNHGQLARSAHPFTTSFGSPLDARLTVRYSEQFLQSSLMAALHEGGHGLYEQGQSKSLMRTPLATGASMGMHESQSRLWENAIGRSEAFWTRHYAIVQELFPAQFKNVDVRAFVRALNKVQPSLIRVEADEVTYNLHIIIRFELEQAMVNGEIAVESLPGLWNAKYQEYLGITPPSDADGILQDIHWTSGFGYFPDYTLGNLYSAQIFATLHRLFPDMDERLKHGETGFILQWLRENMYALGTTYLPEDLIQRLTGEPGSPQYFIDYLTHKFTEIYDL</sequence>
<evidence type="ECO:0000313" key="4">
    <source>
        <dbReference type="EMBL" id="GCE12680.1"/>
    </source>
</evidence>
<feature type="active site" description="Proton donor/acceptor" evidence="3">
    <location>
        <position position="285"/>
    </location>
</feature>
<feature type="binding site" evidence="2">
    <location>
        <position position="288"/>
    </location>
    <ligand>
        <name>Zn(2+)</name>
        <dbReference type="ChEBI" id="CHEBI:29105"/>
        <note>catalytic</note>
    </ligand>
</feature>
<evidence type="ECO:0000256" key="3">
    <source>
        <dbReference type="PIRSR" id="PIRSR006615-2"/>
    </source>
</evidence>
<name>A0A402A0K8_9CHLR</name>
<reference evidence="5" key="1">
    <citation type="submission" date="2018-12" db="EMBL/GenBank/DDBJ databases">
        <title>Tengunoibacter tsumagoiensis gen. nov., sp. nov., Dictyobacter kobayashii sp. nov., D. alpinus sp. nov., and D. joshuensis sp. nov. and description of Dictyobacteraceae fam. nov. within the order Ktedonobacterales isolated from Tengu-no-mugimeshi.</title>
        <authorList>
            <person name="Wang C.M."/>
            <person name="Zheng Y."/>
            <person name="Sakai Y."/>
            <person name="Toyoda A."/>
            <person name="Minakuchi Y."/>
            <person name="Abe K."/>
            <person name="Yokota A."/>
            <person name="Yabe S."/>
        </authorList>
    </citation>
    <scope>NUCLEOTIDE SEQUENCE [LARGE SCALE GENOMIC DNA]</scope>
    <source>
        <strain evidence="5">Uno3</strain>
    </source>
</reference>
<keyword evidence="5" id="KW-1185">Reference proteome</keyword>
<comment type="similarity">
    <text evidence="1">Belongs to the peptidase M32 family.</text>
</comment>
<keyword evidence="1" id="KW-0645">Protease</keyword>
<dbReference type="EC" id="3.4.17.19" evidence="1"/>
<dbReference type="Gene3D" id="1.10.1370.30">
    <property type="match status" value="1"/>
</dbReference>
<dbReference type="RefSeq" id="WP_126580277.1">
    <property type="nucleotide sequence ID" value="NZ_BIFR01000001.1"/>
</dbReference>
<dbReference type="PRINTS" id="PR00998">
    <property type="entry name" value="CRBOXYPTASET"/>
</dbReference>
<dbReference type="Proteomes" id="UP000287352">
    <property type="component" value="Unassembled WGS sequence"/>
</dbReference>
<accession>A0A402A0K8</accession>
<protein>
    <recommendedName>
        <fullName evidence="1">Metal-dependent carboxypeptidase</fullName>
        <ecNumber evidence="1">3.4.17.19</ecNumber>
    </recommendedName>
</protein>
<dbReference type="EMBL" id="BIFR01000001">
    <property type="protein sequence ID" value="GCE12680.1"/>
    <property type="molecule type" value="Genomic_DNA"/>
</dbReference>
<dbReference type="PANTHER" id="PTHR34217">
    <property type="entry name" value="METAL-DEPENDENT CARBOXYPEPTIDASE"/>
    <property type="match status" value="1"/>
</dbReference>
<organism evidence="4 5">
    <name type="scientific">Tengunoibacter tsumagoiensis</name>
    <dbReference type="NCBI Taxonomy" id="2014871"/>
    <lineage>
        <taxon>Bacteria</taxon>
        <taxon>Bacillati</taxon>
        <taxon>Chloroflexota</taxon>
        <taxon>Ktedonobacteria</taxon>
        <taxon>Ktedonobacterales</taxon>
        <taxon>Dictyobacteraceae</taxon>
        <taxon>Tengunoibacter</taxon>
    </lineage>
</organism>
<dbReference type="Pfam" id="PF02074">
    <property type="entry name" value="Peptidase_M32"/>
    <property type="match status" value="1"/>
</dbReference>
<keyword evidence="1 4" id="KW-0121">Carboxypeptidase</keyword>
<dbReference type="GO" id="GO:0046872">
    <property type="term" value="F:metal ion binding"/>
    <property type="evidence" value="ECO:0007669"/>
    <property type="project" value="UniProtKB-KW"/>
</dbReference>
<feature type="binding site" evidence="2">
    <location>
        <position position="314"/>
    </location>
    <ligand>
        <name>Zn(2+)</name>
        <dbReference type="ChEBI" id="CHEBI:29105"/>
        <note>catalytic</note>
    </ligand>
</feature>
<keyword evidence="1" id="KW-0482">Metalloprotease</keyword>
<dbReference type="PANTHER" id="PTHR34217:SF1">
    <property type="entry name" value="CARBOXYPEPTIDASE 1"/>
    <property type="match status" value="1"/>
</dbReference>
<comment type="cofactor">
    <cofactor evidence="2">
        <name>Zn(2+)</name>
        <dbReference type="ChEBI" id="CHEBI:29105"/>
    </cofactor>
    <text evidence="2">Binds 1 zinc ion per subunit.</text>
</comment>
<evidence type="ECO:0000256" key="1">
    <source>
        <dbReference type="PIRNR" id="PIRNR006615"/>
    </source>
</evidence>
<dbReference type="AlphaFoldDB" id="A0A402A0K8"/>
<dbReference type="GO" id="GO:0006508">
    <property type="term" value="P:proteolysis"/>
    <property type="evidence" value="ECO:0007669"/>
    <property type="project" value="UniProtKB-UniRule"/>
</dbReference>
<comment type="catalytic activity">
    <reaction evidence="1">
        <text>Release of a C-terminal amino acid with broad specificity, except for -Pro.</text>
        <dbReference type="EC" id="3.4.17.19"/>
    </reaction>
</comment>
<evidence type="ECO:0000313" key="5">
    <source>
        <dbReference type="Proteomes" id="UP000287352"/>
    </source>
</evidence>
<keyword evidence="1" id="KW-0378">Hydrolase</keyword>
<dbReference type="SUPFAM" id="SSF55486">
    <property type="entry name" value="Metalloproteases ('zincins'), catalytic domain"/>
    <property type="match status" value="1"/>
</dbReference>
<dbReference type="InterPro" id="IPR001333">
    <property type="entry name" value="Peptidase_M32_Taq"/>
</dbReference>
<dbReference type="GO" id="GO:0004181">
    <property type="term" value="F:metallocarboxypeptidase activity"/>
    <property type="evidence" value="ECO:0007669"/>
    <property type="project" value="UniProtKB-UniRule"/>
</dbReference>
<keyword evidence="2" id="KW-0862">Zinc</keyword>